<protein>
    <submittedName>
        <fullName evidence="1">Uncharacterized protein</fullName>
    </submittedName>
</protein>
<comment type="caution">
    <text evidence="1">The sequence shown here is derived from an EMBL/GenBank/DDBJ whole genome shotgun (WGS) entry which is preliminary data.</text>
</comment>
<sequence length="241" mass="28173">MKSQDKTREIMESYGSHPKVTAVMDVDRAQSVSRGKAKTLTSMLNKAKLNRPGNWVLLCAADMLYTEQSIQQIRAAVQDVDMLEFTIPLFYFGIDFKHYLHIKGGAPLLFKITENMRICPTEKPILADGTWYSKSGYVKTILTDCPGFHYTWLKPRSRIVQRLRMYSQQRGKAEYFMDWFNEIYLKWDDAKAEELYRKAKEITGHGGFHYWREEKLEIFKGEHPREVASHPYSSIDVRTIE</sequence>
<organism evidence="1">
    <name type="scientific">marine sediment metagenome</name>
    <dbReference type="NCBI Taxonomy" id="412755"/>
    <lineage>
        <taxon>unclassified sequences</taxon>
        <taxon>metagenomes</taxon>
        <taxon>ecological metagenomes</taxon>
    </lineage>
</organism>
<evidence type="ECO:0000313" key="1">
    <source>
        <dbReference type="EMBL" id="GAH51382.1"/>
    </source>
</evidence>
<gene>
    <name evidence="1" type="ORF">S03H2_27725</name>
</gene>
<name>X1G2A3_9ZZZZ</name>
<reference evidence="1" key="1">
    <citation type="journal article" date="2014" name="Front. Microbiol.">
        <title>High frequency of phylogenetically diverse reductive dehalogenase-homologous genes in deep subseafloor sedimentary metagenomes.</title>
        <authorList>
            <person name="Kawai M."/>
            <person name="Futagami T."/>
            <person name="Toyoda A."/>
            <person name="Takaki Y."/>
            <person name="Nishi S."/>
            <person name="Hori S."/>
            <person name="Arai W."/>
            <person name="Tsubouchi T."/>
            <person name="Morono Y."/>
            <person name="Uchiyama I."/>
            <person name="Ito T."/>
            <person name="Fujiyama A."/>
            <person name="Inagaki F."/>
            <person name="Takami H."/>
        </authorList>
    </citation>
    <scope>NUCLEOTIDE SEQUENCE</scope>
    <source>
        <strain evidence="1">Expedition CK06-06</strain>
    </source>
</reference>
<accession>X1G2A3</accession>
<proteinExistence type="predicted"/>
<dbReference type="AlphaFoldDB" id="X1G2A3"/>
<dbReference type="EMBL" id="BARU01016687">
    <property type="protein sequence ID" value="GAH51382.1"/>
    <property type="molecule type" value="Genomic_DNA"/>
</dbReference>